<evidence type="ECO:0000256" key="2">
    <source>
        <dbReference type="ARBA" id="ARBA00007055"/>
    </source>
</evidence>
<dbReference type="PANTHER" id="PTHR38762">
    <property type="entry name" value="CRYPTIC OUTER MEMBRANE PORIN BGLH-RELATED"/>
    <property type="match status" value="1"/>
</dbReference>
<dbReference type="InterPro" id="IPR036998">
    <property type="entry name" value="Porin_LamB_sf"/>
</dbReference>
<keyword evidence="9" id="KW-0998">Cell outer membrane</keyword>
<keyword evidence="6" id="KW-0406">Ion transport</keyword>
<dbReference type="Proteomes" id="UP000071392">
    <property type="component" value="Unassembled WGS sequence"/>
</dbReference>
<evidence type="ECO:0008006" key="12">
    <source>
        <dbReference type="Google" id="ProtNLM"/>
    </source>
</evidence>
<keyword evidence="8" id="KW-0472">Membrane</keyword>
<keyword evidence="7" id="KW-0626">Porin</keyword>
<dbReference type="InterPro" id="IPR003192">
    <property type="entry name" value="Porin_LamB"/>
</dbReference>
<evidence type="ECO:0000313" key="10">
    <source>
        <dbReference type="EMBL" id="KXU35227.1"/>
    </source>
</evidence>
<reference evidence="10 11" key="1">
    <citation type="submission" date="2016-02" db="EMBL/GenBank/DDBJ databases">
        <authorList>
            <person name="Wen L."/>
            <person name="He K."/>
            <person name="Yang H."/>
        </authorList>
    </citation>
    <scope>NUCLEOTIDE SEQUENCE [LARGE SCALE GENOMIC DNA]</scope>
    <source>
        <strain evidence="10 11">CV41</strain>
    </source>
</reference>
<dbReference type="AlphaFoldDB" id="A0A139SL29"/>
<evidence type="ECO:0000256" key="9">
    <source>
        <dbReference type="ARBA" id="ARBA00023237"/>
    </source>
</evidence>
<protein>
    <recommendedName>
        <fullName evidence="12">Alginate export domain-containing protein</fullName>
    </recommendedName>
</protein>
<evidence type="ECO:0000256" key="8">
    <source>
        <dbReference type="ARBA" id="ARBA00023136"/>
    </source>
</evidence>
<evidence type="ECO:0000256" key="4">
    <source>
        <dbReference type="ARBA" id="ARBA00022452"/>
    </source>
</evidence>
<dbReference type="InterPro" id="IPR050286">
    <property type="entry name" value="G_neg_Bact_CarbUptk_Porin"/>
</dbReference>
<comment type="subcellular location">
    <subcellularLocation>
        <location evidence="1">Cell outer membrane</location>
        <topology evidence="1">Multi-pass membrane protein</topology>
    </subcellularLocation>
</comment>
<dbReference type="GO" id="GO:0006811">
    <property type="term" value="P:monoatomic ion transport"/>
    <property type="evidence" value="ECO:0007669"/>
    <property type="project" value="UniProtKB-KW"/>
</dbReference>
<dbReference type="SUPFAM" id="SSF56935">
    <property type="entry name" value="Porins"/>
    <property type="match status" value="1"/>
</dbReference>
<proteinExistence type="inferred from homology"/>
<evidence type="ECO:0000256" key="6">
    <source>
        <dbReference type="ARBA" id="ARBA00023065"/>
    </source>
</evidence>
<comment type="caution">
    <text evidence="10">The sequence shown here is derived from an EMBL/GenBank/DDBJ whole genome shotgun (WGS) entry which is preliminary data.</text>
</comment>
<keyword evidence="3" id="KW-0813">Transport</keyword>
<organism evidence="10 11">
    <name type="scientific">Cephaloticoccus capnophilus</name>
    <dbReference type="NCBI Taxonomy" id="1548208"/>
    <lineage>
        <taxon>Bacteria</taxon>
        <taxon>Pseudomonadati</taxon>
        <taxon>Verrucomicrobiota</taxon>
        <taxon>Opitutia</taxon>
        <taxon>Opitutales</taxon>
        <taxon>Opitutaceae</taxon>
        <taxon>Cephaloticoccus</taxon>
    </lineage>
</organism>
<evidence type="ECO:0000256" key="1">
    <source>
        <dbReference type="ARBA" id="ARBA00004571"/>
    </source>
</evidence>
<dbReference type="STRING" id="1548208.AXK12_05875"/>
<dbReference type="Gene3D" id="2.40.170.10">
    <property type="entry name" value="Porin, LamB type"/>
    <property type="match status" value="1"/>
</dbReference>
<comment type="similarity">
    <text evidence="2">Belongs to the porin LamB (TC 1.B.3) family.</text>
</comment>
<evidence type="ECO:0000256" key="7">
    <source>
        <dbReference type="ARBA" id="ARBA00023114"/>
    </source>
</evidence>
<dbReference type="GO" id="GO:0015288">
    <property type="term" value="F:porin activity"/>
    <property type="evidence" value="ECO:0007669"/>
    <property type="project" value="UniProtKB-KW"/>
</dbReference>
<keyword evidence="4" id="KW-1134">Transmembrane beta strand</keyword>
<dbReference type="GO" id="GO:0009279">
    <property type="term" value="C:cell outer membrane"/>
    <property type="evidence" value="ECO:0007669"/>
    <property type="project" value="UniProtKB-SubCell"/>
</dbReference>
<name>A0A139SL29_9BACT</name>
<evidence type="ECO:0000313" key="11">
    <source>
        <dbReference type="Proteomes" id="UP000071392"/>
    </source>
</evidence>
<dbReference type="Pfam" id="PF02264">
    <property type="entry name" value="LamB"/>
    <property type="match status" value="1"/>
</dbReference>
<accession>A0A139SL29</accession>
<evidence type="ECO:0000256" key="3">
    <source>
        <dbReference type="ARBA" id="ARBA00022448"/>
    </source>
</evidence>
<dbReference type="GO" id="GO:0046930">
    <property type="term" value="C:pore complex"/>
    <property type="evidence" value="ECO:0007669"/>
    <property type="project" value="UniProtKB-KW"/>
</dbReference>
<keyword evidence="5" id="KW-0812">Transmembrane</keyword>
<dbReference type="EMBL" id="LSZP01000044">
    <property type="protein sequence ID" value="KXU35227.1"/>
    <property type="molecule type" value="Genomic_DNA"/>
</dbReference>
<evidence type="ECO:0000256" key="5">
    <source>
        <dbReference type="ARBA" id="ARBA00022692"/>
    </source>
</evidence>
<keyword evidence="11" id="KW-1185">Reference proteome</keyword>
<dbReference type="GO" id="GO:0015144">
    <property type="term" value="F:carbohydrate transmembrane transporter activity"/>
    <property type="evidence" value="ECO:0007669"/>
    <property type="project" value="TreeGrafter"/>
</dbReference>
<sequence>MAEALLTWRNLSWLNGGAIIAGRSMLHYKSADVHINDFFYRDMQGVGFGVQDVQLGKVKATYFLSRKDNPYQEYYVNRHDLFFEGLETNNGGTLEFGLNYVEKDTHRADTTWGWSTHVRHIQKIGETGNNSLALQYGEGPGTALGYTGDLYLNRSNNRWRVVEAYDWQGEKLGGQVIGIWQRDRFNTGDTQDWVSVGGRATYSLSERIKLSLEIGHDAVKPSGAAQRNMTKYTFAPSFSPKGTKFWSRPDIRVFYTWAHWNGAAQSAADFVVPGGALSRTGVFGSARHGGSFGVQIEYWTDGYQPVRETIKYMGW</sequence>
<dbReference type="GO" id="GO:0015774">
    <property type="term" value="P:polysaccharide transport"/>
    <property type="evidence" value="ECO:0007669"/>
    <property type="project" value="TreeGrafter"/>
</dbReference>
<gene>
    <name evidence="10" type="ORF">AXK12_05875</name>
</gene>
<dbReference type="PANTHER" id="PTHR38762:SF1">
    <property type="entry name" value="CRYPTIC OUTER MEMBRANE PORIN BGLH-RELATED"/>
    <property type="match status" value="1"/>
</dbReference>